<evidence type="ECO:0000256" key="5">
    <source>
        <dbReference type="ARBA" id="ARBA00022840"/>
    </source>
</evidence>
<feature type="domain" description="Helicase C-terminal" evidence="9">
    <location>
        <begin position="493"/>
        <end position="681"/>
    </location>
</feature>
<gene>
    <name evidence="10" type="primary">recG</name>
    <name evidence="10" type="ORF">GCM10022263_25060</name>
</gene>
<dbReference type="InterPro" id="IPR001650">
    <property type="entry name" value="Helicase_C-like"/>
</dbReference>
<dbReference type="EMBL" id="BAABBB010000013">
    <property type="protein sequence ID" value="GAA3536311.1"/>
    <property type="molecule type" value="Genomic_DNA"/>
</dbReference>
<evidence type="ECO:0000259" key="8">
    <source>
        <dbReference type="PROSITE" id="PS51192"/>
    </source>
</evidence>
<dbReference type="CDD" id="cd04488">
    <property type="entry name" value="RecG_wedge_OBF"/>
    <property type="match status" value="1"/>
</dbReference>
<feature type="domain" description="Helicase ATP-binding" evidence="8">
    <location>
        <begin position="297"/>
        <end position="470"/>
    </location>
</feature>
<accession>A0ABP6VI63</accession>
<keyword evidence="6" id="KW-0238">DNA-binding</keyword>
<evidence type="ECO:0000256" key="6">
    <source>
        <dbReference type="ARBA" id="ARBA00023125"/>
    </source>
</evidence>
<dbReference type="PROSITE" id="PS51194">
    <property type="entry name" value="HELICASE_CTER"/>
    <property type="match status" value="1"/>
</dbReference>
<evidence type="ECO:0000256" key="4">
    <source>
        <dbReference type="ARBA" id="ARBA00022806"/>
    </source>
</evidence>
<keyword evidence="3" id="KW-0378">Hydrolase</keyword>
<evidence type="ECO:0000313" key="11">
    <source>
        <dbReference type="Proteomes" id="UP001500301"/>
    </source>
</evidence>
<comment type="caution">
    <text evidence="10">The sequence shown here is derived from an EMBL/GenBank/DDBJ whole genome shotgun (WGS) entry which is preliminary data.</text>
</comment>
<dbReference type="Pfam" id="PF00271">
    <property type="entry name" value="Helicase_C"/>
    <property type="match status" value="1"/>
</dbReference>
<keyword evidence="11" id="KW-1185">Reference proteome</keyword>
<dbReference type="InterPro" id="IPR014001">
    <property type="entry name" value="Helicase_ATP-bd"/>
</dbReference>
<dbReference type="CDD" id="cd17992">
    <property type="entry name" value="DEXHc_RecG"/>
    <property type="match status" value="1"/>
</dbReference>
<dbReference type="SMART" id="SM00490">
    <property type="entry name" value="HELICc"/>
    <property type="match status" value="1"/>
</dbReference>
<evidence type="ECO:0000256" key="3">
    <source>
        <dbReference type="ARBA" id="ARBA00022801"/>
    </source>
</evidence>
<keyword evidence="2" id="KW-0227">DNA damage</keyword>
<keyword evidence="4 10" id="KW-0347">Helicase</keyword>
<dbReference type="InterPro" id="IPR045562">
    <property type="entry name" value="RecG_dom3_C"/>
</dbReference>
<organism evidence="10 11">
    <name type="scientific">Nocardioides daeguensis</name>
    <dbReference type="NCBI Taxonomy" id="908359"/>
    <lineage>
        <taxon>Bacteria</taxon>
        <taxon>Bacillati</taxon>
        <taxon>Actinomycetota</taxon>
        <taxon>Actinomycetes</taxon>
        <taxon>Propionibacteriales</taxon>
        <taxon>Nocardioidaceae</taxon>
        <taxon>Nocardioides</taxon>
    </lineage>
</organism>
<protein>
    <submittedName>
        <fullName evidence="10">ATP-dependent DNA helicase RecG</fullName>
    </submittedName>
</protein>
<dbReference type="Proteomes" id="UP001500301">
    <property type="component" value="Unassembled WGS sequence"/>
</dbReference>
<dbReference type="Pfam" id="PF19833">
    <property type="entry name" value="RecG_dom3_C"/>
    <property type="match status" value="1"/>
</dbReference>
<dbReference type="PANTHER" id="PTHR47964">
    <property type="entry name" value="ATP-DEPENDENT DNA HELICASE HOMOLOG RECG, CHLOROPLASTIC"/>
    <property type="match status" value="1"/>
</dbReference>
<evidence type="ECO:0000259" key="9">
    <source>
        <dbReference type="PROSITE" id="PS51194"/>
    </source>
</evidence>
<dbReference type="PROSITE" id="PS51192">
    <property type="entry name" value="HELICASE_ATP_BIND_1"/>
    <property type="match status" value="1"/>
</dbReference>
<keyword evidence="1" id="KW-0547">Nucleotide-binding</keyword>
<reference evidence="11" key="1">
    <citation type="journal article" date="2019" name="Int. J. Syst. Evol. Microbiol.">
        <title>The Global Catalogue of Microorganisms (GCM) 10K type strain sequencing project: providing services to taxonomists for standard genome sequencing and annotation.</title>
        <authorList>
            <consortium name="The Broad Institute Genomics Platform"/>
            <consortium name="The Broad Institute Genome Sequencing Center for Infectious Disease"/>
            <person name="Wu L."/>
            <person name="Ma J."/>
        </authorList>
    </citation>
    <scope>NUCLEOTIDE SEQUENCE [LARGE SCALE GENOMIC DNA]</scope>
    <source>
        <strain evidence="11">JCM 17460</strain>
    </source>
</reference>
<sequence length="749" mass="81157">MAITLDSPLTAVLGDAKPAQRKKFTDGLGLRTVGDLLRHFPRRYLETGSLTRVSQLRIGQLLCVVGEIEEAKTITYTDRRTGRASYRVEATLRTGGPSLRMTFFAKSQHMAAWHERRVAVGSRGVFLGKADRFRDQWQLTNPQLSIFGMGDADDEDSAVREVLEFGALYPIYPLTKGLQTWDVARAVKFARSVVEELPEVLPAALREEYDVLDIDRAYEWVHRPETRDQVALAHHRFRFEEALVTQLVLGRRRRARRAEGATARSGGAGRLLAAFDDRLPFELTAGQASVGREIEHDLAQPHPMNRLLQGEVGSGKTLVALRAMLRVVDSGGQAALLAPTEVLAQQHYRSIAAMLGDLGEGGTIFGSGEGTRVELLTGSMNKTQRTGPLSRIASGEAGIVIGTHALLQDNVFFADLGLVVVDEQHRFGVEQRAALTDKASAPPHLLVMTATPIPRTVAMTVFGDLETSTLTELPAGRAPIQTNVVPLAEQPGWIGRVWERVREEVGKGHQVYVVCPRISGDEAEAGQVDAVDLTDDDAPVEERPRPPAAAVEEVVGRLSGGPLAGLRVTGLHGRLPADEKDATMRAFAAGEVDVLVSTTVIEVGVDVANATAMVILDADRFGISQLHQLRGRVGRGGLPGLCLLVSHAEAESPSRERLDAVASTTDGFVLSRVDLEMRREGDVLGASQAGGRSSLETLRVLRDEDTILAAREAAEGLLDADPQLDRVPELGVAVRALEQSQRADFVDKS</sequence>
<dbReference type="Pfam" id="PF00270">
    <property type="entry name" value="DEAD"/>
    <property type="match status" value="1"/>
</dbReference>
<dbReference type="GO" id="GO:0004386">
    <property type="term" value="F:helicase activity"/>
    <property type="evidence" value="ECO:0007669"/>
    <property type="project" value="UniProtKB-KW"/>
</dbReference>
<keyword evidence="7" id="KW-0234">DNA repair</keyword>
<dbReference type="InterPro" id="IPR047112">
    <property type="entry name" value="RecG/Mfd"/>
</dbReference>
<dbReference type="RefSeq" id="WP_218234107.1">
    <property type="nucleotide sequence ID" value="NZ_BAABBB010000013.1"/>
</dbReference>
<name>A0ABP6VI63_9ACTN</name>
<evidence type="ECO:0000256" key="1">
    <source>
        <dbReference type="ARBA" id="ARBA00022741"/>
    </source>
</evidence>
<dbReference type="PANTHER" id="PTHR47964:SF1">
    <property type="entry name" value="ATP-DEPENDENT DNA HELICASE HOMOLOG RECG, CHLOROPLASTIC"/>
    <property type="match status" value="1"/>
</dbReference>
<dbReference type="SMART" id="SM00487">
    <property type="entry name" value="DEXDc"/>
    <property type="match status" value="1"/>
</dbReference>
<evidence type="ECO:0000256" key="7">
    <source>
        <dbReference type="ARBA" id="ARBA00023204"/>
    </source>
</evidence>
<keyword evidence="5" id="KW-0067">ATP-binding</keyword>
<evidence type="ECO:0000313" key="10">
    <source>
        <dbReference type="EMBL" id="GAA3536311.1"/>
    </source>
</evidence>
<dbReference type="InterPro" id="IPR011545">
    <property type="entry name" value="DEAD/DEAH_box_helicase_dom"/>
</dbReference>
<proteinExistence type="predicted"/>
<evidence type="ECO:0000256" key="2">
    <source>
        <dbReference type="ARBA" id="ARBA00022763"/>
    </source>
</evidence>